<dbReference type="EMBL" id="KZ613921">
    <property type="protein sequence ID" value="PMD49176.1"/>
    <property type="molecule type" value="Genomic_DNA"/>
</dbReference>
<organism evidence="2 3">
    <name type="scientific">Hyaloscypha bicolor E</name>
    <dbReference type="NCBI Taxonomy" id="1095630"/>
    <lineage>
        <taxon>Eukaryota</taxon>
        <taxon>Fungi</taxon>
        <taxon>Dikarya</taxon>
        <taxon>Ascomycota</taxon>
        <taxon>Pezizomycotina</taxon>
        <taxon>Leotiomycetes</taxon>
        <taxon>Helotiales</taxon>
        <taxon>Hyaloscyphaceae</taxon>
        <taxon>Hyaloscypha</taxon>
        <taxon>Hyaloscypha bicolor</taxon>
    </lineage>
</organism>
<evidence type="ECO:0000313" key="2">
    <source>
        <dbReference type="EMBL" id="PMD49176.1"/>
    </source>
</evidence>
<dbReference type="OrthoDB" id="10620735at2759"/>
<proteinExistence type="predicted"/>
<dbReference type="GeneID" id="36592370"/>
<reference evidence="2 3" key="1">
    <citation type="submission" date="2016-04" db="EMBL/GenBank/DDBJ databases">
        <title>A degradative enzymes factory behind the ericoid mycorrhizal symbiosis.</title>
        <authorList>
            <consortium name="DOE Joint Genome Institute"/>
            <person name="Martino E."/>
            <person name="Morin E."/>
            <person name="Grelet G."/>
            <person name="Kuo A."/>
            <person name="Kohler A."/>
            <person name="Daghino S."/>
            <person name="Barry K."/>
            <person name="Choi C."/>
            <person name="Cichocki N."/>
            <person name="Clum A."/>
            <person name="Copeland A."/>
            <person name="Hainaut M."/>
            <person name="Haridas S."/>
            <person name="Labutti K."/>
            <person name="Lindquist E."/>
            <person name="Lipzen A."/>
            <person name="Khouja H.-R."/>
            <person name="Murat C."/>
            <person name="Ohm R."/>
            <person name="Olson A."/>
            <person name="Spatafora J."/>
            <person name="Veneault-Fourrey C."/>
            <person name="Henrissat B."/>
            <person name="Grigoriev I."/>
            <person name="Martin F."/>
            <person name="Perotto S."/>
        </authorList>
    </citation>
    <scope>NUCLEOTIDE SEQUENCE [LARGE SCALE GENOMIC DNA]</scope>
    <source>
        <strain evidence="2 3">E</strain>
    </source>
</reference>
<evidence type="ECO:0000313" key="3">
    <source>
        <dbReference type="Proteomes" id="UP000235371"/>
    </source>
</evidence>
<evidence type="ECO:0000256" key="1">
    <source>
        <dbReference type="SAM" id="MobiDB-lite"/>
    </source>
</evidence>
<sequence length="436" mass="49279">MPSRFEVSGEAWPWLVILHGLGNIKVDGVSGFGRAIQERDLLQDVPCFSNIFPSGWIRLGGAAVQQRCRDGTMARCRPRSFSDLTIEGEEHSPHRSYKATRRQRGVPLEAASAKRFLGDERAKDVARQYWTISADRSQRKPAAGWCWCWRWRWWEILLAVGGERREERSATFRQARRLRMRNMTRGKGKGIREKRKGEKGKAKREKRKGGVACLLPFLTCDLASLVGRTPRREARPVFSAVGRDLQSLLNLNLSGNSGTEERGVRDSGVRPRGLEEEVLPASWKLLGLALLARQDSEFPTFQGWAVVIVIVDTGLEEYYFVAASYRSPWLGHEKPMYLQAAALEPTSIWPRFTLHEVKMRFVTLLLSLPSSSQLLPFTYDRPSLWWRSFGHIVASLPIPVAIKKVEKHQFGCWGHATIQPCVGTIGAGLGRERGCT</sequence>
<name>A0A2J6SEJ3_9HELO</name>
<feature type="compositionally biased region" description="Basic residues" evidence="1">
    <location>
        <begin position="185"/>
        <end position="194"/>
    </location>
</feature>
<dbReference type="RefSeq" id="XP_024726080.1">
    <property type="nucleotide sequence ID" value="XM_024884293.1"/>
</dbReference>
<gene>
    <name evidence="2" type="ORF">K444DRAFT_638691</name>
</gene>
<feature type="region of interest" description="Disordered" evidence="1">
    <location>
        <begin position="185"/>
        <end position="205"/>
    </location>
</feature>
<dbReference type="AlphaFoldDB" id="A0A2J6SEJ3"/>
<keyword evidence="3" id="KW-1185">Reference proteome</keyword>
<protein>
    <submittedName>
        <fullName evidence="2">Uncharacterized protein</fullName>
    </submittedName>
</protein>
<accession>A0A2J6SEJ3</accession>
<dbReference type="InParanoid" id="A0A2J6SEJ3"/>
<dbReference type="Proteomes" id="UP000235371">
    <property type="component" value="Unassembled WGS sequence"/>
</dbReference>